<feature type="coiled-coil region" evidence="1">
    <location>
        <begin position="196"/>
        <end position="223"/>
    </location>
</feature>
<keyword evidence="1" id="KW-0175">Coiled coil</keyword>
<keyword evidence="5" id="KW-1185">Reference proteome</keyword>
<evidence type="ECO:0000256" key="2">
    <source>
        <dbReference type="SAM" id="MobiDB-lite"/>
    </source>
</evidence>
<accession>A0A8S3TX71</accession>
<evidence type="ECO:0000313" key="5">
    <source>
        <dbReference type="Proteomes" id="UP000683360"/>
    </source>
</evidence>
<gene>
    <name evidence="4" type="ORF">MEDL_50966</name>
</gene>
<sequence length="848" mass="95417">MSDGPKHLSYVFSSSKDVRRNVDKLQGDVDIVKTLSFSYGIAEKTLRCYVDSAESCYVCSKCFATLQGICRSQKRFNNLTENLKNAASLNFENIKTDLECTSLPRPRSCLTPMKSGCTPKGKKLVTPSTPKANRRRLNFSNSPRKTPNTTKKKISASPGPRVKVQLGFKGSTRNTVLKGHSKLACRALVLKQYKTALNHLLQIEELKKDLNQVIKKKISQEIQQICKYKDCVLRTKNIKQFSWKTACKQLESVCPLTMDFLHTVAGPSKLKQLPRVVSSVAILLFNRNMHMGALQVINSILMFRGHVRTKVYTSFNRAGLSSSYKSAVRHVDVICEDFDLPVKMWSQKLATAAKDKDKDMTLLDDHNYALSTFLEDDSTVHVSMESSLSSVQTPVLVLVKPVHAEPGLHQGSRFNEANIMSECSLNEGSPWPMYIAEPCPMTTPSSINEGSPWPMFIAEPCPMTTPSYKESVKEAVNMVKSTPIPADTSQHEEPITELTAADSPFTTVNSKDINSTTEPSFQIIMDNLNMNTKARHKTMDTSNKVFNLVHSVAVKDRAPSEDLDSVHPQADILSVPNEAFVPNAEDYKALYKDCNILIQRALVDHISALKDCKEFVTYHIPHQYTEESKKKSVIVPLGIMEKDENKTEEMIEVIEHLQQYVPRDGQRKMMPLLLGGDALSVERGDAAQKARADGVNQEDRLEGFIWKSEDWHGHVITLQEIYNLHFKGTSSAEKGTLFQLRNKFDHRGVKSVVKDAVNDCRDFVRFVTKGYIILAALQILNLTSVDDINKIIDTMKKEEKKNFWKSCHQTLLKNILLPNHLSSNRMATTRQIIIGYHADIQAALRHLP</sequence>
<name>A0A8S3TX71_MYTED</name>
<dbReference type="InterPro" id="IPR046496">
    <property type="entry name" value="DUF6589"/>
</dbReference>
<feature type="domain" description="DUF6589" evidence="3">
    <location>
        <begin position="578"/>
        <end position="791"/>
    </location>
</feature>
<evidence type="ECO:0000259" key="3">
    <source>
        <dbReference type="Pfam" id="PF20231"/>
    </source>
</evidence>
<reference evidence="4" key="1">
    <citation type="submission" date="2021-03" db="EMBL/GenBank/DDBJ databases">
        <authorList>
            <person name="Bekaert M."/>
        </authorList>
    </citation>
    <scope>NUCLEOTIDE SEQUENCE</scope>
</reference>
<evidence type="ECO:0000256" key="1">
    <source>
        <dbReference type="SAM" id="Coils"/>
    </source>
</evidence>
<comment type="caution">
    <text evidence="4">The sequence shown here is derived from an EMBL/GenBank/DDBJ whole genome shotgun (WGS) entry which is preliminary data.</text>
</comment>
<dbReference type="EMBL" id="CAJPWZ010002455">
    <property type="protein sequence ID" value="CAG2238575.1"/>
    <property type="molecule type" value="Genomic_DNA"/>
</dbReference>
<dbReference type="Proteomes" id="UP000683360">
    <property type="component" value="Unassembled WGS sequence"/>
</dbReference>
<organism evidence="4 5">
    <name type="scientific">Mytilus edulis</name>
    <name type="common">Blue mussel</name>
    <dbReference type="NCBI Taxonomy" id="6550"/>
    <lineage>
        <taxon>Eukaryota</taxon>
        <taxon>Metazoa</taxon>
        <taxon>Spiralia</taxon>
        <taxon>Lophotrochozoa</taxon>
        <taxon>Mollusca</taxon>
        <taxon>Bivalvia</taxon>
        <taxon>Autobranchia</taxon>
        <taxon>Pteriomorphia</taxon>
        <taxon>Mytilida</taxon>
        <taxon>Mytiloidea</taxon>
        <taxon>Mytilidae</taxon>
        <taxon>Mytilinae</taxon>
        <taxon>Mytilus</taxon>
    </lineage>
</organism>
<evidence type="ECO:0000313" key="4">
    <source>
        <dbReference type="EMBL" id="CAG2238575.1"/>
    </source>
</evidence>
<proteinExistence type="predicted"/>
<feature type="compositionally biased region" description="Polar residues" evidence="2">
    <location>
        <begin position="138"/>
        <end position="149"/>
    </location>
</feature>
<feature type="region of interest" description="Disordered" evidence="2">
    <location>
        <begin position="120"/>
        <end position="158"/>
    </location>
</feature>
<dbReference type="AlphaFoldDB" id="A0A8S3TX71"/>
<dbReference type="OrthoDB" id="6123456at2759"/>
<protein>
    <recommendedName>
        <fullName evidence="3">DUF6589 domain-containing protein</fullName>
    </recommendedName>
</protein>
<dbReference type="Pfam" id="PF20231">
    <property type="entry name" value="DUF6589"/>
    <property type="match status" value="1"/>
</dbReference>